<reference evidence="1" key="1">
    <citation type="submission" date="2020-04" db="EMBL/GenBank/DDBJ databases">
        <authorList>
            <person name="Zhang T."/>
        </authorList>
    </citation>
    <scope>NUCLEOTIDE SEQUENCE</scope>
    <source>
        <strain evidence="1">HKST-UBA09</strain>
    </source>
</reference>
<dbReference type="EMBL" id="JAGQLF010000003">
    <property type="protein sequence ID" value="MCA9386476.1"/>
    <property type="molecule type" value="Genomic_DNA"/>
</dbReference>
<gene>
    <name evidence="1" type="ORF">KC669_00410</name>
</gene>
<protein>
    <submittedName>
        <fullName evidence="1">Uncharacterized protein</fullName>
    </submittedName>
</protein>
<proteinExistence type="predicted"/>
<evidence type="ECO:0000313" key="2">
    <source>
        <dbReference type="Proteomes" id="UP000714915"/>
    </source>
</evidence>
<sequence length="285" mass="32394">MEYQEIKTLPIVETYYCRSLVEELFEKPIIYITTEEGIEPRISDFAQGFHDMVIANSLDRNPYLDQLVGIENYLLFQIPTSEGITLTNPKDGIVLMDIRLEGNNIILNRLNTVNGQLIYQPAEIPLDMELNFSVDDLVNSYINQGAEVSYSVSFDDFVMPNNRNFSFFFDGETRDISLKSGIASIDINIHIDKMGDRTVEVFEEYRMLLEKIGTGDRVDIIASGQTVLGDNTQLDNPNSYWSYTGLQDLASLLQFNTDNNELYSNFIKNVVLDRPASGKNSRFSA</sequence>
<comment type="caution">
    <text evidence="1">The sequence shown here is derived from an EMBL/GenBank/DDBJ whole genome shotgun (WGS) entry which is preliminary data.</text>
</comment>
<evidence type="ECO:0000313" key="1">
    <source>
        <dbReference type="EMBL" id="MCA9386476.1"/>
    </source>
</evidence>
<reference evidence="1" key="2">
    <citation type="journal article" date="2021" name="Microbiome">
        <title>Successional dynamics and alternative stable states in a saline activated sludge microbial community over 9 years.</title>
        <authorList>
            <person name="Wang Y."/>
            <person name="Ye J."/>
            <person name="Ju F."/>
            <person name="Liu L."/>
            <person name="Boyd J.A."/>
            <person name="Deng Y."/>
            <person name="Parks D.H."/>
            <person name="Jiang X."/>
            <person name="Yin X."/>
            <person name="Woodcroft B.J."/>
            <person name="Tyson G.W."/>
            <person name="Hugenholtz P."/>
            <person name="Polz M.F."/>
            <person name="Zhang T."/>
        </authorList>
    </citation>
    <scope>NUCLEOTIDE SEQUENCE</scope>
    <source>
        <strain evidence="1">HKST-UBA09</strain>
    </source>
</reference>
<name>A0A955L9U1_9BACT</name>
<accession>A0A955L9U1</accession>
<dbReference type="Proteomes" id="UP000714915">
    <property type="component" value="Unassembled WGS sequence"/>
</dbReference>
<dbReference type="AlphaFoldDB" id="A0A955L9U1"/>
<organism evidence="1 2">
    <name type="scientific">Candidatus Dojkabacteria bacterium</name>
    <dbReference type="NCBI Taxonomy" id="2099670"/>
    <lineage>
        <taxon>Bacteria</taxon>
        <taxon>Candidatus Dojkabacteria</taxon>
    </lineage>
</organism>